<dbReference type="GO" id="GO:0006633">
    <property type="term" value="P:fatty acid biosynthetic process"/>
    <property type="evidence" value="ECO:0007669"/>
    <property type="project" value="UniProtKB-UniPathway"/>
</dbReference>
<evidence type="ECO:0000313" key="7">
    <source>
        <dbReference type="Proteomes" id="UP000264492"/>
    </source>
</evidence>
<dbReference type="InterPro" id="IPR000089">
    <property type="entry name" value="Biotin_lipoyl"/>
</dbReference>
<dbReference type="Proteomes" id="UP000264492">
    <property type="component" value="Unassembled WGS sequence"/>
</dbReference>
<dbReference type="Pfam" id="PF00364">
    <property type="entry name" value="Biotin_lipoyl"/>
    <property type="match status" value="1"/>
</dbReference>
<dbReference type="InterPro" id="IPR011053">
    <property type="entry name" value="Single_hybrid_motif"/>
</dbReference>
<sequence length="139" mass="14869">MNLRRVRYLLQLMKTSSLAEVEVRENGVDVRVTRSPRSEPPLIQPQATTIASLGKAEAPRPDEHIVRSPMVGISYAAASPDQPPFISVGRTVKRGDALGIVVALGMARTIKAGASGTVLGILVENGQPVEFDQPLFVIG</sequence>
<dbReference type="AlphaFoldDB" id="A0A371K3M1"/>
<dbReference type="InterPro" id="IPR050709">
    <property type="entry name" value="Biotin_Carboxyl_Carrier/Decarb"/>
</dbReference>
<dbReference type="PROSITE" id="PS50968">
    <property type="entry name" value="BIOTINYL_LIPOYL"/>
    <property type="match status" value="1"/>
</dbReference>
<accession>A0A371K3M1</accession>
<dbReference type="SUPFAM" id="SSF51230">
    <property type="entry name" value="Single hybrid motif"/>
    <property type="match status" value="1"/>
</dbReference>
<reference evidence="6 7" key="1">
    <citation type="submission" date="2018-08" db="EMBL/GenBank/DDBJ databases">
        <title>Lysobacter sp. zong2l5, whole genome shotgun sequence.</title>
        <authorList>
            <person name="Zhang X."/>
            <person name="Feng G."/>
            <person name="Zhu H."/>
        </authorList>
    </citation>
    <scope>NUCLEOTIDE SEQUENCE [LARGE SCALE GENOMIC DNA]</scope>
    <source>
        <strain evidence="7">zong2l5</strain>
    </source>
</reference>
<dbReference type="OrthoDB" id="9811735at2"/>
<dbReference type="GO" id="GO:0003989">
    <property type="term" value="F:acetyl-CoA carboxylase activity"/>
    <property type="evidence" value="ECO:0007669"/>
    <property type="project" value="InterPro"/>
</dbReference>
<dbReference type="PANTHER" id="PTHR45266">
    <property type="entry name" value="OXALOACETATE DECARBOXYLASE ALPHA CHAIN"/>
    <property type="match status" value="1"/>
</dbReference>
<organism evidence="6 7">
    <name type="scientific">Lysobacter silvisoli</name>
    <dbReference type="NCBI Taxonomy" id="2293254"/>
    <lineage>
        <taxon>Bacteria</taxon>
        <taxon>Pseudomonadati</taxon>
        <taxon>Pseudomonadota</taxon>
        <taxon>Gammaproteobacteria</taxon>
        <taxon>Lysobacterales</taxon>
        <taxon>Lysobacteraceae</taxon>
        <taxon>Lysobacter</taxon>
    </lineage>
</organism>
<evidence type="ECO:0000259" key="5">
    <source>
        <dbReference type="PROSITE" id="PS50968"/>
    </source>
</evidence>
<evidence type="ECO:0000313" key="6">
    <source>
        <dbReference type="EMBL" id="RDZ28535.1"/>
    </source>
</evidence>
<name>A0A371K3M1_9GAMM</name>
<evidence type="ECO:0000256" key="1">
    <source>
        <dbReference type="ARBA" id="ARBA00003761"/>
    </source>
</evidence>
<proteinExistence type="predicted"/>
<protein>
    <recommendedName>
        <fullName evidence="2 4">Biotin carboxyl carrier protein of acetyl-CoA carboxylase</fullName>
    </recommendedName>
</protein>
<dbReference type="PANTHER" id="PTHR45266:SF3">
    <property type="entry name" value="OXALOACETATE DECARBOXYLASE ALPHA CHAIN"/>
    <property type="match status" value="1"/>
</dbReference>
<dbReference type="EMBL" id="QTSU01000001">
    <property type="protein sequence ID" value="RDZ28535.1"/>
    <property type="molecule type" value="Genomic_DNA"/>
</dbReference>
<dbReference type="GO" id="GO:0009317">
    <property type="term" value="C:acetyl-CoA carboxylase complex"/>
    <property type="evidence" value="ECO:0007669"/>
    <property type="project" value="InterPro"/>
</dbReference>
<dbReference type="InterPro" id="IPR001249">
    <property type="entry name" value="AcCoA_biotinCC"/>
</dbReference>
<dbReference type="PRINTS" id="PR01071">
    <property type="entry name" value="ACOABIOTINCC"/>
</dbReference>
<keyword evidence="4" id="KW-0276">Fatty acid metabolism</keyword>
<keyword evidence="4" id="KW-0275">Fatty acid biosynthesis</keyword>
<comment type="function">
    <text evidence="1 4">This protein is a component of the acetyl coenzyme A carboxylase complex; first, biotin carboxylase catalyzes the carboxylation of the carrier protein and then the transcarboxylase transfers the carboxyl group to form malonyl-CoA.</text>
</comment>
<gene>
    <name evidence="6" type="ORF">DX914_05225</name>
</gene>
<dbReference type="CDD" id="cd06850">
    <property type="entry name" value="biotinyl_domain"/>
    <property type="match status" value="1"/>
</dbReference>
<keyword evidence="3 4" id="KW-0092">Biotin</keyword>
<evidence type="ECO:0000256" key="4">
    <source>
        <dbReference type="RuleBase" id="RU364072"/>
    </source>
</evidence>
<evidence type="ECO:0000256" key="3">
    <source>
        <dbReference type="ARBA" id="ARBA00023267"/>
    </source>
</evidence>
<evidence type="ECO:0000256" key="2">
    <source>
        <dbReference type="ARBA" id="ARBA00017562"/>
    </source>
</evidence>
<dbReference type="UniPathway" id="UPA00094"/>
<keyword evidence="6" id="KW-0436">Ligase</keyword>
<keyword evidence="7" id="KW-1185">Reference proteome</keyword>
<comment type="caution">
    <text evidence="6">The sequence shown here is derived from an EMBL/GenBank/DDBJ whole genome shotgun (WGS) entry which is preliminary data.</text>
</comment>
<dbReference type="Gene3D" id="2.40.50.100">
    <property type="match status" value="1"/>
</dbReference>
<comment type="pathway">
    <text evidence="4">Lipid metabolism; fatty acid biosynthesis.</text>
</comment>
<keyword evidence="4" id="KW-0443">Lipid metabolism</keyword>
<feature type="domain" description="Lipoyl-binding" evidence="5">
    <location>
        <begin position="63"/>
        <end position="139"/>
    </location>
</feature>
<keyword evidence="4" id="KW-0444">Lipid biosynthesis</keyword>